<dbReference type="AlphaFoldDB" id="A0A6G1D3R5"/>
<dbReference type="Proteomes" id="UP000479710">
    <property type="component" value="Unassembled WGS sequence"/>
</dbReference>
<evidence type="ECO:0000313" key="2">
    <source>
        <dbReference type="Proteomes" id="UP000479710"/>
    </source>
</evidence>
<accession>A0A6G1D3R5</accession>
<sequence>MGWPAHYQAYSCAIFSIFPTTLGTFLTRVPLWIPFASTITYRQHHEAEWIAAGFRPNASGVSDADHFWESEHPYCRFIIYRSCAEEEPQLFPLLTMLFAKPAIPIGLVIPPVVDDDDVAYQSFAPTMQWLDKQPNKSIIFAGAWCSRRIPDTLWLGLHCGELPL</sequence>
<proteinExistence type="predicted"/>
<dbReference type="SUPFAM" id="SSF53756">
    <property type="entry name" value="UDP-Glycosyltransferase/glycogen phosphorylase"/>
    <property type="match status" value="1"/>
</dbReference>
<evidence type="ECO:0000313" key="1">
    <source>
        <dbReference type="EMBL" id="KAF0907036.1"/>
    </source>
</evidence>
<keyword evidence="2" id="KW-1185">Reference proteome</keyword>
<dbReference type="Gene3D" id="3.40.50.2000">
    <property type="entry name" value="Glycogen Phosphorylase B"/>
    <property type="match status" value="1"/>
</dbReference>
<reference evidence="1 2" key="1">
    <citation type="submission" date="2019-11" db="EMBL/GenBank/DDBJ databases">
        <title>Whole genome sequence of Oryza granulata.</title>
        <authorList>
            <person name="Li W."/>
        </authorList>
    </citation>
    <scope>NUCLEOTIDE SEQUENCE [LARGE SCALE GENOMIC DNA]</scope>
    <source>
        <strain evidence="2">cv. Menghai</strain>
        <tissue evidence="1">Leaf</tissue>
    </source>
</reference>
<gene>
    <name evidence="1" type="ORF">E2562_014644</name>
</gene>
<name>A0A6G1D3R5_9ORYZ</name>
<organism evidence="1 2">
    <name type="scientific">Oryza meyeriana var. granulata</name>
    <dbReference type="NCBI Taxonomy" id="110450"/>
    <lineage>
        <taxon>Eukaryota</taxon>
        <taxon>Viridiplantae</taxon>
        <taxon>Streptophyta</taxon>
        <taxon>Embryophyta</taxon>
        <taxon>Tracheophyta</taxon>
        <taxon>Spermatophyta</taxon>
        <taxon>Magnoliopsida</taxon>
        <taxon>Liliopsida</taxon>
        <taxon>Poales</taxon>
        <taxon>Poaceae</taxon>
        <taxon>BOP clade</taxon>
        <taxon>Oryzoideae</taxon>
        <taxon>Oryzeae</taxon>
        <taxon>Oryzinae</taxon>
        <taxon>Oryza</taxon>
        <taxon>Oryza meyeriana</taxon>
    </lineage>
</organism>
<comment type="caution">
    <text evidence="1">The sequence shown here is derived from an EMBL/GenBank/DDBJ whole genome shotgun (WGS) entry which is preliminary data.</text>
</comment>
<protein>
    <submittedName>
        <fullName evidence="1">Uncharacterized protein</fullName>
    </submittedName>
</protein>
<dbReference type="EMBL" id="SPHZ02000007">
    <property type="protein sequence ID" value="KAF0907036.1"/>
    <property type="molecule type" value="Genomic_DNA"/>
</dbReference>